<dbReference type="OrthoDB" id="27214at2759"/>
<protein>
    <submittedName>
        <fullName evidence="3">Uncharacterized protein</fullName>
    </submittedName>
</protein>
<dbReference type="AlphaFoldDB" id="A0A5J4WB64"/>
<comment type="caution">
    <text evidence="3">The sequence shown here is derived from an EMBL/GenBank/DDBJ whole genome shotgun (WGS) entry which is preliminary data.</text>
</comment>
<keyword evidence="2" id="KW-0812">Transmembrane</keyword>
<feature type="transmembrane region" description="Helical" evidence="2">
    <location>
        <begin position="972"/>
        <end position="999"/>
    </location>
</feature>
<dbReference type="SUPFAM" id="SSF52096">
    <property type="entry name" value="ClpP/crotonase"/>
    <property type="match status" value="1"/>
</dbReference>
<organism evidence="3 4">
    <name type="scientific">Streblomastix strix</name>
    <dbReference type="NCBI Taxonomy" id="222440"/>
    <lineage>
        <taxon>Eukaryota</taxon>
        <taxon>Metamonada</taxon>
        <taxon>Preaxostyla</taxon>
        <taxon>Oxymonadida</taxon>
        <taxon>Streblomastigidae</taxon>
        <taxon>Streblomastix</taxon>
    </lineage>
</organism>
<feature type="compositionally biased region" description="Polar residues" evidence="1">
    <location>
        <begin position="1037"/>
        <end position="1047"/>
    </location>
</feature>
<feature type="compositionally biased region" description="Basic residues" evidence="1">
    <location>
        <begin position="1048"/>
        <end position="1058"/>
    </location>
</feature>
<feature type="region of interest" description="Disordered" evidence="1">
    <location>
        <begin position="1030"/>
        <end position="1058"/>
    </location>
</feature>
<sequence length="1058" mass="122538">MASAFLSLHSANFKTSKLANGFNQASIHPHFCTFHHFSIGQTVLYLWSINLSDEERKVTLDRVKKYLDGYAFRDIQLNQPDYGYSGQSVHISKRLEEIGAMQHESTFDFYGNISKLINGLHCSHTKFDQPCLMPFNWELPIYFTIIPYEGQHVVIGRSLYWNYDYYVDPRIEGAQILYVDPNGNKILDGYQISPTALTIEEAIAQWADEEEQVSRSPFARFEKANIYTYYFRDAIYYSMPKSDYMSILFITPGGKLVESTVQYIAFSYGTFDILERACPVNEYYNPDPLPEQIPYYDWPVDYPEPEYPDWPEDEDEDDWIYDQVKNVSDWPVLVDQSHKNTTASKQAAKQEKKAPLRVESIISKISKLKKVTKIDKKLQAQNLKQTLHKIERKSTLKMRDRLNPLWRERRKSALELSKKAKVTSTWTGKPVNLDEGIDPITKKKVEVIKSRLDYQKKKHGTEQQKKHRRDETEQNSHYDFDVAYVSQDGALVAFYIPSIETGIIRILSFYPYDELEFQYSFLTIVRLFADEHSPFKANKIYIDLRYNDGGYATLPPIILRFLFPQADSPIWPPVDQVKAPINSVFSLIQDFIAKYTPEDTDIRLDLETNDVIQDYYSQDGYQRTTSNNSGVFRDEITVDLTKRAIFYAGHADALRKYARDWERSRQTIWQPKDVTVIVDGLCTGACSLFAKEVQQKKVARIVGVGNFGEVFNNKRFDVGTAGGSSPRYNDDFFYLLEDMYYNPENYAEIDFDINGFPEPFYRDATYLSYAENEFYGVTENSKDKLSEFQIFDADLQFDFIDNFYDMQFEDEYMDDYFYWELTYFLSEKFGTGVFGAQSKQNDEEGEGCLYGEHDLNQAQVPDLCINAARDDPDSYYGFKCSADKDTEGGQKVFGKFVRTVEGCEFAYCRAGFSRKDGKCVADTLLQGEIESEVFDPRAEAAYKQNVGTKPEVKDPEVIPEPDPEKKKKKVDAWLVISIVFIVIIAIFIVILIIAICCTVSKVKSLNKKNTQELAKHQIEIQDSQIQLIREQRRSRATTRPNDSQYLNKSKRTKHSEKK</sequence>
<dbReference type="Proteomes" id="UP000324800">
    <property type="component" value="Unassembled WGS sequence"/>
</dbReference>
<dbReference type="PANTHER" id="PTHR37049:SF4">
    <property type="entry name" value="RHODANESE DOMAIN-CONTAINING PROTEIN"/>
    <property type="match status" value="1"/>
</dbReference>
<evidence type="ECO:0000313" key="3">
    <source>
        <dbReference type="EMBL" id="KAA6391772.1"/>
    </source>
</evidence>
<dbReference type="InterPro" id="IPR052766">
    <property type="entry name" value="S41A_metabolite_peptidase"/>
</dbReference>
<gene>
    <name evidence="3" type="ORF">EZS28_012699</name>
</gene>
<reference evidence="3 4" key="1">
    <citation type="submission" date="2019-03" db="EMBL/GenBank/DDBJ databases">
        <title>Single cell metagenomics reveals metabolic interactions within the superorganism composed of flagellate Streblomastix strix and complex community of Bacteroidetes bacteria on its surface.</title>
        <authorList>
            <person name="Treitli S.C."/>
            <person name="Kolisko M."/>
            <person name="Husnik F."/>
            <person name="Keeling P."/>
            <person name="Hampl V."/>
        </authorList>
    </citation>
    <scope>NUCLEOTIDE SEQUENCE [LARGE SCALE GENOMIC DNA]</scope>
    <source>
        <strain evidence="3">ST1C</strain>
    </source>
</reference>
<name>A0A5J4WB64_9EUKA</name>
<accession>A0A5J4WB64</accession>
<proteinExistence type="predicted"/>
<evidence type="ECO:0000256" key="1">
    <source>
        <dbReference type="SAM" id="MobiDB-lite"/>
    </source>
</evidence>
<dbReference type="PANTHER" id="PTHR37049">
    <property type="entry name" value="PEPTIDASE S41 FAMILY PROTEIN"/>
    <property type="match status" value="1"/>
</dbReference>
<dbReference type="InterPro" id="IPR029045">
    <property type="entry name" value="ClpP/crotonase-like_dom_sf"/>
</dbReference>
<keyword evidence="2" id="KW-1133">Transmembrane helix</keyword>
<dbReference type="EMBL" id="SNRW01002763">
    <property type="protein sequence ID" value="KAA6391772.1"/>
    <property type="molecule type" value="Genomic_DNA"/>
</dbReference>
<evidence type="ECO:0000256" key="2">
    <source>
        <dbReference type="SAM" id="Phobius"/>
    </source>
</evidence>
<keyword evidence="2" id="KW-0472">Membrane</keyword>
<dbReference type="Gene3D" id="3.90.226.10">
    <property type="entry name" value="2-enoyl-CoA Hydratase, Chain A, domain 1"/>
    <property type="match status" value="1"/>
</dbReference>
<evidence type="ECO:0000313" key="4">
    <source>
        <dbReference type="Proteomes" id="UP000324800"/>
    </source>
</evidence>